<feature type="domain" description="TcdA/TcdB toxin N-terminal helical" evidence="6">
    <location>
        <begin position="190"/>
        <end position="251"/>
    </location>
</feature>
<name>S7J4F7_9CHLA</name>
<proteinExistence type="predicted"/>
<dbReference type="OrthoDB" id="16553at2"/>
<evidence type="ECO:0000259" key="6">
    <source>
        <dbReference type="Pfam" id="PF12918"/>
    </source>
</evidence>
<dbReference type="SUPFAM" id="SSF53448">
    <property type="entry name" value="Nucleotide-diphospho-sugar transferases"/>
    <property type="match status" value="1"/>
</dbReference>
<feature type="domain" description="GT44" evidence="7">
    <location>
        <begin position="283"/>
        <end position="735"/>
    </location>
</feature>
<dbReference type="RefSeq" id="WP_020370185.1">
    <property type="nucleotide sequence ID" value="NZ_KE360207.1"/>
</dbReference>
<dbReference type="eggNOG" id="COG1196">
    <property type="taxonomic scope" value="Bacteria"/>
</dbReference>
<evidence type="ECO:0000313" key="8">
    <source>
        <dbReference type="EMBL" id="EPP35284.1"/>
    </source>
</evidence>
<dbReference type="GO" id="GO:0004197">
    <property type="term" value="F:cysteine-type endopeptidase activity"/>
    <property type="evidence" value="ECO:0007669"/>
    <property type="project" value="InterPro"/>
</dbReference>
<dbReference type="GO" id="GO:0016757">
    <property type="term" value="F:glycosyltransferase activity"/>
    <property type="evidence" value="ECO:0007669"/>
    <property type="project" value="InterPro"/>
</dbReference>
<dbReference type="InterPro" id="IPR024770">
    <property type="entry name" value="TcdA/TcdB_cat"/>
</dbReference>
<keyword evidence="1 8" id="KW-0645">Protease</keyword>
<accession>S7J4F7</accession>
<gene>
    <name evidence="8" type="ORF">CP10139811_0188</name>
</gene>
<keyword evidence="4" id="KW-0175">Coiled coil</keyword>
<dbReference type="PATRIC" id="fig|1238237.3.peg.325"/>
<dbReference type="Pfam" id="PF11996">
    <property type="entry name" value="DUF3491"/>
    <property type="match status" value="1"/>
</dbReference>
<feature type="compositionally biased region" description="Polar residues" evidence="5">
    <location>
        <begin position="127"/>
        <end position="153"/>
    </location>
</feature>
<dbReference type="NCBIfam" id="TIGR01586">
    <property type="entry name" value="yopT_cys_prot"/>
    <property type="match status" value="1"/>
</dbReference>
<dbReference type="InterPro" id="IPR021882">
    <property type="entry name" value="DUF3491"/>
</dbReference>
<feature type="region of interest" description="Disordered" evidence="5">
    <location>
        <begin position="1"/>
        <end position="23"/>
    </location>
</feature>
<feature type="compositionally biased region" description="Low complexity" evidence="5">
    <location>
        <begin position="8"/>
        <end position="23"/>
    </location>
</feature>
<dbReference type="HOGENOM" id="CLU_000392_1_0_0"/>
<evidence type="ECO:0000256" key="3">
    <source>
        <dbReference type="ARBA" id="ARBA00022807"/>
    </source>
</evidence>
<feature type="compositionally biased region" description="Basic and acidic residues" evidence="5">
    <location>
        <begin position="162"/>
        <end position="172"/>
    </location>
</feature>
<feature type="coiled-coil region" evidence="4">
    <location>
        <begin position="212"/>
        <end position="239"/>
    </location>
</feature>
<dbReference type="Pfam" id="PF12919">
    <property type="entry name" value="TcdA_TcdB"/>
    <property type="match status" value="1"/>
</dbReference>
<evidence type="ECO:0000256" key="1">
    <source>
        <dbReference type="ARBA" id="ARBA00022670"/>
    </source>
</evidence>
<dbReference type="InterPro" id="IPR024772">
    <property type="entry name" value="TcdA/TcdB_N"/>
</dbReference>
<dbReference type="CDD" id="cd20495">
    <property type="entry name" value="C58_PaToxP-like"/>
    <property type="match status" value="1"/>
</dbReference>
<feature type="region of interest" description="Disordered" evidence="5">
    <location>
        <begin position="123"/>
        <end position="188"/>
    </location>
</feature>
<evidence type="ECO:0000256" key="2">
    <source>
        <dbReference type="ARBA" id="ARBA00022801"/>
    </source>
</evidence>
<dbReference type="Gene3D" id="3.90.550.20">
    <property type="match status" value="1"/>
</dbReference>
<keyword evidence="3" id="KW-0788">Thiol protease</keyword>
<evidence type="ECO:0000259" key="7">
    <source>
        <dbReference type="Pfam" id="PF12919"/>
    </source>
</evidence>
<organism evidence="8 9">
    <name type="scientific">Chlamydia ibidis</name>
    <dbReference type="NCBI Taxonomy" id="1405396"/>
    <lineage>
        <taxon>Bacteria</taxon>
        <taxon>Pseudomonadati</taxon>
        <taxon>Chlamydiota</taxon>
        <taxon>Chlamydiia</taxon>
        <taxon>Chlamydiales</taxon>
        <taxon>Chlamydiaceae</taxon>
        <taxon>Chlamydia/Chlamydophila group</taxon>
        <taxon>Chlamydia</taxon>
    </lineage>
</organism>
<dbReference type="Pfam" id="PF12918">
    <property type="entry name" value="TcdB_N"/>
    <property type="match status" value="1"/>
</dbReference>
<evidence type="ECO:0000256" key="5">
    <source>
        <dbReference type="SAM" id="MobiDB-lite"/>
    </source>
</evidence>
<dbReference type="InterPro" id="IPR029044">
    <property type="entry name" value="Nucleotide-diphossugar_trans"/>
</dbReference>
<reference evidence="8 9" key="1">
    <citation type="submission" date="2013-04" db="EMBL/GenBank/DDBJ databases">
        <title>Genome sequence of Chlamydia psittaci 10-1398/11.</title>
        <authorList>
            <person name="Huot-Creasy H."/>
            <person name="McCracken C.L."/>
            <person name="Humphries M."/>
            <person name="Sachse K."/>
            <person name="Laroucau K."/>
            <person name="Bavoil P."/>
            <person name="Myers G.S."/>
        </authorList>
    </citation>
    <scope>NUCLEOTIDE SEQUENCE [LARGE SCALE GENOMIC DNA]</scope>
    <source>
        <strain evidence="8 9">10_1398_11</strain>
    </source>
</reference>
<keyword evidence="2" id="KW-0378">Hydrolase</keyword>
<protein>
    <submittedName>
        <fullName evidence="8">Cysteine protease, YopT-type domain protein</fullName>
    </submittedName>
</protein>
<dbReference type="NCBIfam" id="NF033479">
    <property type="entry name" value="Efa1_rel_toxin"/>
    <property type="match status" value="1"/>
</dbReference>
<dbReference type="InterPro" id="IPR006473">
    <property type="entry name" value="Peptidase_C58_Yopt"/>
</dbReference>
<dbReference type="GO" id="GO:0006508">
    <property type="term" value="P:proteolysis"/>
    <property type="evidence" value="ECO:0007669"/>
    <property type="project" value="UniProtKB-KW"/>
</dbReference>
<dbReference type="Proteomes" id="UP000016200">
    <property type="component" value="Unassembled WGS sequence"/>
</dbReference>
<comment type="caution">
    <text evidence="8">The sequence shown here is derived from an EMBL/GenBank/DDBJ whole genome shotgun (WGS) entry which is preliminary data.</text>
</comment>
<evidence type="ECO:0000313" key="9">
    <source>
        <dbReference type="Proteomes" id="UP000016200"/>
    </source>
</evidence>
<sequence length="3255" mass="366559">MSLPEKISSPNSSQNHNNNSSYHLHNKTFQNVSTSFNSDNDITLYNALINQNNTTEDVVKIGGLIQNSIHHALKKKRGVTPSHHTGNWKTSLLYNTSRLLAHLFSTTIQPAKIIRPTVLPRSDHLQKTTPMSSAKKSAPLQTSGVSFSTSPSPITRKIKTHLPQDNKTSEHRVSRKKRAVVDSNGGPVPKYDLTDKNIVARLQLTDEQQKTCQKTINNLRKATNRYQSLREKNSRAGQSLLVKQAEFLEEIQKRLKLSQDHPTFKVMEIIKNEYKSHRVKVDKFLHGIWVAGSPPDGTDEYIRTFLEAYDDFSFYLWVDEKAYGAAKFTSIMKKIAFDSAIKKLRESIPESDQAFIKKYDELRKKYGATKNPKLQDQYLKDIQSMREAYVGLHKNIQDAFNAFLLQQTVIQQDNFFNFCTLKGVDSISDQTRIDYLEKELGLSTDEVEDYKKLIEKNKKKIQDIVAKVNKDLGKDKVFIKDIKELKSMSNPINRYNYDTEMFLRWNYAAATDQVRMYMLGEIGGIYTDLDMMPAYSAEVNQIIYDVGGNAFFEDLQTRRAISYIVLKLVSDSSKEISLGQIATDVDISKISSEDKTKLSKLIDELKTFLTSHKKKALFARMSSDVVRDFMPILQRYHKRITGWNVRGLNGLMMSHKGSGMVESVIKAQRQAYEELKNLRQNVLSGQFFNGLQDLSQLDHMSVVGGALVKDYLEKSLFFDFRQDSIIPGAVSTLGISGPDLIMKEMKKYFRSQGPIGQDFLENQGRKLGKQAFLGAYNRIPGDTIGFDWLNPITIGANDVTPADDSTWCGIKNRDPNDLLFSYPSKLSDKPLKGISRTTIDVKEFTKLWSDNSKVVCSEELLQRFNKVISDPSLDIGEVSELDRDLTLAMQDLSGDRIAREGVFSLQLQLAELVRSVKFPVSNQVNFFPDGYSNFEADLEKAVKLYLNADPQTKVVLWKSSLNDRVLFLKDMISISERLLAISNFIDSVDETPPSGTEITLLTQYGELKAKESLDLLSNVELEDFLELTNRISENERLRNKVADIEFLVSSGHLYSSYKTHLSSWLNLPEKELKKAILAFAQDISSDGSLSKDEQKTRNNWYTDICNQIYKQRVTESSSRITEFAKKFEKNERVVVMDMDRYLSEHPLFDRIQKDGYAFKDFQNVARLILANSGVSGILLSESSFPAPSKLLVDSMKSVVGDNYDEISSRAMPLVYDLLAADKNSEAVNQILQRINQEGLGDLGEKLSRYSPSDLLAPPTDSSVTALGRRYGIEYGRESEQTIVNLAAGIFNPSGYTMDLYLEALYEIHKEVHAGTLTKEKAQSILQDKRADCFISDQGLESLVKYSDSMYYCSLTEVHRILSGQYFLAEATKNLIAGALPGISPILNSDKNLGRPLLTAITSSPVVNPYDYRGVGLSKDLLSAPHDVPSIRAVVEGAKYTASSWSEFFNVHSERWSDLANRLGSKSIDIHPQTFLYRVEGRCVGLSMLYLLAKDVTSYSLIQDNLMTVSSLYQEKEIKGLSLTETDQKLLDRSTSLIDWLQFQGNKYLKSSDAFSSIPWSILTLKDKFEKTSLKSVLITTPTHSLTLQKLGEDIYRLTDPNFGHVDFPAVNQAFYFVCGIMEESYEIKRRYGFSDYMPVQNQIKVYVPNAHLFDNTLFASADLGLTSKHQSTTLEKMIARGGVSIGQIETSWRTLYEIGGTVDHTRISETTTTEDLDRLKIDGDVLSDYLSRNVLDSDTSVLLQTVLKTYGLEPGTKRVRGRAIIDTPNEVASLIKTSKNRIAKIQSSLKAMLRIISKKLKSASITDIDKAKIKNVNIDEQDLIKIELETIDKQSKTITFDGEVMAVSFRRFGRMLNELSSTGVMDLDLGMSVVSLVQYARMVEQGKSTDALAEFNLVMDVKAMSELTLGSVIQVMGKKFITESGVNTFRLESALASKLQTVAQKVGGSTGRALSSAARVLELPVLETVAGVWNLYNSVSILMEETSHSEQMAARVQVAFDAISLALTLSAVAAPSLMLAAGPIAAIGMGAASIARNVAYHESRHETWLRYKEFLEKGSENIVVSLPERGILDLSGNQVLGNVFLDLRKNPPIFKGDRSYNANRWFGHHPELTDWQIRDMLSYAYSISPTRALALGHANSYWPRQIPSIPKGTYTTVILGYGIQYKAVTEVIYLSNWIVWREAVMEQDSRYYQPPLTPVSEQTKIIAGNAPLTVLPVRLLDGDSKETLQARMEQAKSYKKYKIIVEGGAGGLVVQIGGAGFYDLKGDPKANNVISFRAIPDPYFVSFDLSQKEQTANLFKNDGSTVVAYDILKIRQTGFNTIIGSASGYDNLHGNHDTKFFLSPSGGVIYSGSGICEYDVQDLSKNIMVFLEENSTRHEFSLQHYSNEVVPMLELNEYIPMVTLLGLLPKKQTDDPRSGLYVGYRLGSSRDNYEQWIGKIKLFLLDGVQLEATKRQQNFLIFVIVSCDHATWQKQHPEEPGYPENILESLKKLGLPFGDTFTLVRKDSSVVFSFIKQAFTYYPHPYADVSVRTSSQYDVVVQGEEGCTYLIKSLPNIMSKNITILLPDSRAVSAILDLYSLVISSIEGRIPSNSNNSIELTISSPRYHIPLILEWSGEVPRGTLIEVTDGVHGNLGKWYDLLIKNRGTKQSLYRRSMLVADRIESVRSLDDAITLLNAEDDQGDNPIQILGLENKEDADLQVSGSLQSGTFIGSMENLRWVTTRPSKVFNVTVPARNIKYLSFQGGEKSGKNIVFYSKIAPSVIEAKQQPTILISRNQWKSCSRIDVYFTSLQLGDFNRYRVSNERVELTRQLMYAQNLVRVDARDFILRFFYVRGGDGIGSIDLRFRDFFSESGENNKDSSQNIDEQNLLINERYRDHLNLKLGSETFNLALFASEFSAVRHVTNLEHHNNVKYRLEFPAGGPRFPNSNIFAYTVNPNVTYSTQSDLRWLPIDSSMKKYELPGLTIRGASYYLDPESGDLYLTRVTLFGDTGTEALLVKFPEYKCKWREFQKVIVTGRDILTIANRETISLSGTTFSGPSVQRLRFDYEKWMRRISSSAAIISIEVGVNSNSDQVVHYDFMKGGKHHSLVDVGLWDLRDRFKKSVRSRIYDNYLLKEATHFCDKEQKWEIPASMLEYAVGYYSQVSSTWVIGHVTTGTKLSLPANSTTMSLITSQGAMFAKPQERSGYAVHYRVTGLHRISSDVVINQTPGEMLCTFKKDVTVLIQKVDDSQYNSKNIYIVAEVVTDDQSTKVF</sequence>
<dbReference type="EMBL" id="ATNB01000062">
    <property type="protein sequence ID" value="EPP35284.1"/>
    <property type="molecule type" value="Genomic_DNA"/>
</dbReference>
<evidence type="ECO:0000256" key="4">
    <source>
        <dbReference type="SAM" id="Coils"/>
    </source>
</evidence>